<gene>
    <name evidence="5" type="ORF">P2W56_02395</name>
</gene>
<feature type="domain" description="Fe/B12 periplasmic-binding" evidence="4">
    <location>
        <begin position="88"/>
        <end position="350"/>
    </location>
</feature>
<dbReference type="PANTHER" id="PTHR30535:SF4">
    <property type="entry name" value="HEMIN-BINDING PERIPLASMIC PROTEIN HMUT"/>
    <property type="match status" value="1"/>
</dbReference>
<feature type="region of interest" description="Disordered" evidence="2">
    <location>
        <begin position="347"/>
        <end position="369"/>
    </location>
</feature>
<evidence type="ECO:0000256" key="3">
    <source>
        <dbReference type="SAM" id="SignalP"/>
    </source>
</evidence>
<feature type="signal peptide" evidence="3">
    <location>
        <begin position="1"/>
        <end position="33"/>
    </location>
</feature>
<evidence type="ECO:0000313" key="5">
    <source>
        <dbReference type="EMBL" id="WET44320.1"/>
    </source>
</evidence>
<keyword evidence="3" id="KW-0732">Signal</keyword>
<evidence type="ECO:0000313" key="6">
    <source>
        <dbReference type="Proteomes" id="UP001220238"/>
    </source>
</evidence>
<proteinExistence type="inferred from homology"/>
<sequence length="369" mass="37426">MFTVPACRVRSLAGTLLSVVLVAGLVACGSDDAAREEGSSSSAGVTTVPRADNISAHGAAHANLPSENPEVLLKDPKPAEGKDYQRILTLDRAGALSRSVYTLGLGDRLVGRDSASDFPAVKDLPNLTIGGHAVNAESVMKLKPELIITDGSIGPSRVFDTFEKAGITVVHVSDERTPETINTLIDEVAAAVGLADQVGPVKEHLDKELAAATEYAHAKADGRKMMILYVRGTGVAMIAGPDSGGRSLITRLGGVDAGEGVGIQGAFTPITPESLIAAAPDTILVMTGGLESVGGIEGLKEIPGIAQTPAGQNESVVDVPDSQLLSFDSQSPRAIRAIADALYGGGAGSGSGAGSDASADASADKTAGK</sequence>
<feature type="chain" id="PRO_5044272436" evidence="3">
    <location>
        <begin position="34"/>
        <end position="369"/>
    </location>
</feature>
<evidence type="ECO:0000259" key="4">
    <source>
        <dbReference type="PROSITE" id="PS50983"/>
    </source>
</evidence>
<dbReference type="EMBL" id="CP120206">
    <property type="protein sequence ID" value="WET44320.1"/>
    <property type="molecule type" value="Genomic_DNA"/>
</dbReference>
<accession>A0AB38XWD7</accession>
<dbReference type="RefSeq" id="WP_052155565.1">
    <property type="nucleotide sequence ID" value="NZ_CP046975.1"/>
</dbReference>
<dbReference type="PROSITE" id="PS50983">
    <property type="entry name" value="FE_B12_PBP"/>
    <property type="match status" value="1"/>
</dbReference>
<dbReference type="GeneID" id="92767853"/>
<protein>
    <submittedName>
        <fullName evidence="5">ABC transporter substrate-binding protein</fullName>
    </submittedName>
</protein>
<dbReference type="AlphaFoldDB" id="A0AB38XWD7"/>
<dbReference type="Proteomes" id="UP001220238">
    <property type="component" value="Chromosome"/>
</dbReference>
<dbReference type="Gene3D" id="3.40.50.1980">
    <property type="entry name" value="Nitrogenase molybdenum iron protein domain"/>
    <property type="match status" value="2"/>
</dbReference>
<evidence type="ECO:0000256" key="1">
    <source>
        <dbReference type="ARBA" id="ARBA00008814"/>
    </source>
</evidence>
<comment type="similarity">
    <text evidence="1">Belongs to the bacterial solute-binding protein 8 family.</text>
</comment>
<dbReference type="Pfam" id="PF01497">
    <property type="entry name" value="Peripla_BP_2"/>
    <property type="match status" value="1"/>
</dbReference>
<organism evidence="5 6">
    <name type="scientific">Corynebacterium amycolatum</name>
    <dbReference type="NCBI Taxonomy" id="43765"/>
    <lineage>
        <taxon>Bacteria</taxon>
        <taxon>Bacillati</taxon>
        <taxon>Actinomycetota</taxon>
        <taxon>Actinomycetes</taxon>
        <taxon>Mycobacteriales</taxon>
        <taxon>Corynebacteriaceae</taxon>
        <taxon>Corynebacterium</taxon>
    </lineage>
</organism>
<evidence type="ECO:0000256" key="2">
    <source>
        <dbReference type="SAM" id="MobiDB-lite"/>
    </source>
</evidence>
<reference evidence="5" key="1">
    <citation type="submission" date="2023-03" db="EMBL/GenBank/DDBJ databases">
        <title>Corynebacterium amycolatum SB-1.</title>
        <authorList>
            <person name="Jo H."/>
        </authorList>
    </citation>
    <scope>NUCLEOTIDE SEQUENCE</scope>
    <source>
        <strain evidence="5">SB-1</strain>
    </source>
</reference>
<dbReference type="InterPro" id="IPR050902">
    <property type="entry name" value="ABC_Transporter_SBP"/>
</dbReference>
<dbReference type="SUPFAM" id="SSF53807">
    <property type="entry name" value="Helical backbone' metal receptor"/>
    <property type="match status" value="1"/>
</dbReference>
<dbReference type="InterPro" id="IPR002491">
    <property type="entry name" value="ABC_transptr_periplasmic_BD"/>
</dbReference>
<name>A0AB38XWD7_CORAY</name>
<dbReference type="PANTHER" id="PTHR30535">
    <property type="entry name" value="VITAMIN B12-BINDING PROTEIN"/>
    <property type="match status" value="1"/>
</dbReference>